<evidence type="ECO:0000313" key="1">
    <source>
        <dbReference type="EMBL" id="KAK9109529.1"/>
    </source>
</evidence>
<comment type="caution">
    <text evidence="1">The sequence shown here is derived from an EMBL/GenBank/DDBJ whole genome shotgun (WGS) entry which is preliminary data.</text>
</comment>
<reference evidence="1 2" key="1">
    <citation type="submission" date="2024-01" db="EMBL/GenBank/DDBJ databases">
        <title>Genome assemblies of Stephania.</title>
        <authorList>
            <person name="Yang L."/>
        </authorList>
    </citation>
    <scope>NUCLEOTIDE SEQUENCE [LARGE SCALE GENOMIC DNA]</scope>
    <source>
        <strain evidence="1">QJT</strain>
        <tissue evidence="1">Leaf</tissue>
    </source>
</reference>
<gene>
    <name evidence="1" type="ORF">Sjap_017589</name>
</gene>
<evidence type="ECO:0000313" key="2">
    <source>
        <dbReference type="Proteomes" id="UP001417504"/>
    </source>
</evidence>
<dbReference type="Proteomes" id="UP001417504">
    <property type="component" value="Unassembled WGS sequence"/>
</dbReference>
<dbReference type="AlphaFoldDB" id="A0AAP0I6F3"/>
<keyword evidence="2" id="KW-1185">Reference proteome</keyword>
<proteinExistence type="predicted"/>
<protein>
    <submittedName>
        <fullName evidence="1">Uncharacterized protein</fullName>
    </submittedName>
</protein>
<sequence>MPKTLPIVNKVVFIDQQPRSLIISNQIPSLPLCFQIDSTSVKPSHTSSPNLPITTSRPKPSLSWTINTFSVKTKTTKPSPS</sequence>
<accession>A0AAP0I6F3</accession>
<organism evidence="1 2">
    <name type="scientific">Stephania japonica</name>
    <dbReference type="NCBI Taxonomy" id="461633"/>
    <lineage>
        <taxon>Eukaryota</taxon>
        <taxon>Viridiplantae</taxon>
        <taxon>Streptophyta</taxon>
        <taxon>Embryophyta</taxon>
        <taxon>Tracheophyta</taxon>
        <taxon>Spermatophyta</taxon>
        <taxon>Magnoliopsida</taxon>
        <taxon>Ranunculales</taxon>
        <taxon>Menispermaceae</taxon>
        <taxon>Menispermoideae</taxon>
        <taxon>Cissampelideae</taxon>
        <taxon>Stephania</taxon>
    </lineage>
</organism>
<name>A0AAP0I6F3_9MAGN</name>
<dbReference type="EMBL" id="JBBNAE010000007">
    <property type="protein sequence ID" value="KAK9109529.1"/>
    <property type="molecule type" value="Genomic_DNA"/>
</dbReference>